<dbReference type="EMBL" id="CM035427">
    <property type="protein sequence ID" value="KAH7306575.1"/>
    <property type="molecule type" value="Genomic_DNA"/>
</dbReference>
<evidence type="ECO:0000256" key="2">
    <source>
        <dbReference type="PROSITE-ProRule" id="PRU00708"/>
    </source>
</evidence>
<organism evidence="4 5">
    <name type="scientific">Ceratopteris richardii</name>
    <name type="common">Triangle waterfern</name>
    <dbReference type="NCBI Taxonomy" id="49495"/>
    <lineage>
        <taxon>Eukaryota</taxon>
        <taxon>Viridiplantae</taxon>
        <taxon>Streptophyta</taxon>
        <taxon>Embryophyta</taxon>
        <taxon>Tracheophyta</taxon>
        <taxon>Polypodiopsida</taxon>
        <taxon>Polypodiidae</taxon>
        <taxon>Polypodiales</taxon>
        <taxon>Pteridineae</taxon>
        <taxon>Pteridaceae</taxon>
        <taxon>Parkerioideae</taxon>
        <taxon>Ceratopteris</taxon>
    </lineage>
</organism>
<protein>
    <recommendedName>
        <fullName evidence="6">Pentatricopeptide repeat-containing protein</fullName>
    </recommendedName>
</protein>
<dbReference type="AlphaFoldDB" id="A0A8T2S374"/>
<keyword evidence="5" id="KW-1185">Reference proteome</keyword>
<dbReference type="PROSITE" id="PS51375">
    <property type="entry name" value="PPR"/>
    <property type="match status" value="4"/>
</dbReference>
<feature type="repeat" description="PPR" evidence="2">
    <location>
        <begin position="301"/>
        <end position="335"/>
    </location>
</feature>
<feature type="repeat" description="PPR" evidence="2">
    <location>
        <begin position="502"/>
        <end position="536"/>
    </location>
</feature>
<dbReference type="OMA" id="YEVHAIL"/>
<proteinExistence type="predicted"/>
<dbReference type="InterPro" id="IPR050421">
    <property type="entry name" value="PPR"/>
</dbReference>
<feature type="compositionally biased region" description="Low complexity" evidence="3">
    <location>
        <begin position="73"/>
        <end position="88"/>
    </location>
</feature>
<sequence>MSACAEVNYYSASLASNQGKLSIVNSSYSSISHNALRNNVRSCKVAVQHVPVSSSQCSLNIAATENSVPLSTQDSSLSHYSSSENSLSEHGGHETKQFVNETEYIESLAVEIEECIRNKSFAAGAEVHSRILEDGLECDRYLSNLLMLMYGNCGCIDAAEVIFQRMPFPNIYSANIMIKVYVTNYELETAKCFFDAMQERNAASWNAIISALTKSGHGKEALQYYHQMLAEGFQPNIITCVSAIDACADERSLLEGMKLHSTALAYGFFDMIVGTALINMYGQCGHLESAWQVHRQITQHDVLSWTAMIAACVHNGCSAKALDMFNQMPERDLAPTTSTFLSVLDGCGSLGELPKCYKIHAQILSVNVISDIRVENALINMYGRCQVPEDATIMFNRMLNRNTVTWSTMIAVFSQNKKNKEAIGLFYQMQKYGANPNNYTVSIILDVCTAMETLEEGQSIYNHSILAGIELDFIAAIAIINMYGKFGRPSDAMVVFRSVEGGVLLWNALMSAYAINGYADEAHQIFEEMKLKGVKPNKASIKILEDLKETLEESLQISNEMSENLLAGDQVILTSIMHQQKVLVT</sequence>
<dbReference type="PANTHER" id="PTHR47928:SF190">
    <property type="entry name" value="PENTACOTRIPEPTIDE-REPEAT REGION OF PRORP DOMAIN-CONTAINING PROTEIN"/>
    <property type="match status" value="1"/>
</dbReference>
<dbReference type="NCBIfam" id="TIGR00756">
    <property type="entry name" value="PPR"/>
    <property type="match status" value="4"/>
</dbReference>
<keyword evidence="1" id="KW-0677">Repeat</keyword>
<dbReference type="FunFam" id="1.25.40.10:FF:000381">
    <property type="entry name" value="Pentatricopeptide repeat-containing protein"/>
    <property type="match status" value="1"/>
</dbReference>
<feature type="repeat" description="PPR" evidence="2">
    <location>
        <begin position="402"/>
        <end position="436"/>
    </location>
</feature>
<evidence type="ECO:0008006" key="6">
    <source>
        <dbReference type="Google" id="ProtNLM"/>
    </source>
</evidence>
<dbReference type="Proteomes" id="UP000825935">
    <property type="component" value="Chromosome 22"/>
</dbReference>
<dbReference type="EMBL" id="CM035427">
    <property type="protein sequence ID" value="KAH7306574.1"/>
    <property type="molecule type" value="Genomic_DNA"/>
</dbReference>
<reference evidence="4" key="1">
    <citation type="submission" date="2021-08" db="EMBL/GenBank/DDBJ databases">
        <title>WGS assembly of Ceratopteris richardii.</title>
        <authorList>
            <person name="Marchant D.B."/>
            <person name="Chen G."/>
            <person name="Jenkins J."/>
            <person name="Shu S."/>
            <person name="Leebens-Mack J."/>
            <person name="Grimwood J."/>
            <person name="Schmutz J."/>
            <person name="Soltis P."/>
            <person name="Soltis D."/>
            <person name="Chen Z.-H."/>
        </authorList>
    </citation>
    <scope>NUCLEOTIDE SEQUENCE</scope>
    <source>
        <strain evidence="4">Whitten #5841</strain>
        <tissue evidence="4">Leaf</tissue>
    </source>
</reference>
<dbReference type="InterPro" id="IPR011990">
    <property type="entry name" value="TPR-like_helical_dom_sf"/>
</dbReference>
<evidence type="ECO:0000256" key="1">
    <source>
        <dbReference type="ARBA" id="ARBA00022737"/>
    </source>
</evidence>
<dbReference type="EMBL" id="CM035427">
    <property type="protein sequence ID" value="KAH7306572.1"/>
    <property type="molecule type" value="Genomic_DNA"/>
</dbReference>
<dbReference type="GO" id="GO:0009451">
    <property type="term" value="P:RNA modification"/>
    <property type="evidence" value="ECO:0007669"/>
    <property type="project" value="UniProtKB-ARBA"/>
</dbReference>
<accession>A0A8T2S374</accession>
<evidence type="ECO:0000256" key="3">
    <source>
        <dbReference type="SAM" id="MobiDB-lite"/>
    </source>
</evidence>
<gene>
    <name evidence="4" type="ORF">KP509_22G020200</name>
</gene>
<feature type="repeat" description="PPR" evidence="2">
    <location>
        <begin position="201"/>
        <end position="235"/>
    </location>
</feature>
<dbReference type="Pfam" id="PF13041">
    <property type="entry name" value="PPR_2"/>
    <property type="match status" value="4"/>
</dbReference>
<name>A0A8T2S374_CERRI</name>
<comment type="caution">
    <text evidence="4">The sequence shown here is derived from an EMBL/GenBank/DDBJ whole genome shotgun (WGS) entry which is preliminary data.</text>
</comment>
<dbReference type="InterPro" id="IPR002885">
    <property type="entry name" value="PPR_rpt"/>
</dbReference>
<dbReference type="PANTHER" id="PTHR47928">
    <property type="entry name" value="REPEAT-CONTAINING PROTEIN, PUTATIVE-RELATED"/>
    <property type="match status" value="1"/>
</dbReference>
<evidence type="ECO:0000313" key="5">
    <source>
        <dbReference type="Proteomes" id="UP000825935"/>
    </source>
</evidence>
<evidence type="ECO:0000313" key="4">
    <source>
        <dbReference type="EMBL" id="KAH7306572.1"/>
    </source>
</evidence>
<dbReference type="Gene3D" id="1.25.40.10">
    <property type="entry name" value="Tetratricopeptide repeat domain"/>
    <property type="match status" value="4"/>
</dbReference>
<dbReference type="EMBL" id="CM035427">
    <property type="protein sequence ID" value="KAH7306571.1"/>
    <property type="molecule type" value="Genomic_DNA"/>
</dbReference>
<feature type="region of interest" description="Disordered" evidence="3">
    <location>
        <begin position="73"/>
        <end position="93"/>
    </location>
</feature>
<dbReference type="Pfam" id="PF01535">
    <property type="entry name" value="PPR"/>
    <property type="match status" value="2"/>
</dbReference>
<dbReference type="OrthoDB" id="1915404at2759"/>
<dbReference type="EMBL" id="CM035427">
    <property type="protein sequence ID" value="KAH7306573.1"/>
    <property type="molecule type" value="Genomic_DNA"/>
</dbReference>